<feature type="signal peptide" evidence="2">
    <location>
        <begin position="1"/>
        <end position="38"/>
    </location>
</feature>
<dbReference type="STRING" id="307507.A0A2V0PFI1"/>
<dbReference type="Proteomes" id="UP000247498">
    <property type="component" value="Unassembled WGS sequence"/>
</dbReference>
<dbReference type="OrthoDB" id="540213at2759"/>
<feature type="region of interest" description="Disordered" evidence="1">
    <location>
        <begin position="169"/>
        <end position="190"/>
    </location>
</feature>
<evidence type="ECO:0000256" key="1">
    <source>
        <dbReference type="SAM" id="MobiDB-lite"/>
    </source>
</evidence>
<evidence type="ECO:0000313" key="3">
    <source>
        <dbReference type="EMBL" id="GBF98546.1"/>
    </source>
</evidence>
<dbReference type="Pfam" id="PF08757">
    <property type="entry name" value="CotH"/>
    <property type="match status" value="1"/>
</dbReference>
<protein>
    <recommendedName>
        <fullName evidence="5">Spore coat protein CotH</fullName>
    </recommendedName>
</protein>
<evidence type="ECO:0008006" key="5">
    <source>
        <dbReference type="Google" id="ProtNLM"/>
    </source>
</evidence>
<feature type="compositionally biased region" description="Low complexity" evidence="1">
    <location>
        <begin position="63"/>
        <end position="75"/>
    </location>
</feature>
<dbReference type="InterPro" id="IPR014867">
    <property type="entry name" value="Spore_coat_CotH_CotH2/3/7"/>
</dbReference>
<dbReference type="EMBL" id="BDRX01000128">
    <property type="protein sequence ID" value="GBF98546.1"/>
    <property type="molecule type" value="Genomic_DNA"/>
</dbReference>
<organism evidence="3 4">
    <name type="scientific">Raphidocelis subcapitata</name>
    <dbReference type="NCBI Taxonomy" id="307507"/>
    <lineage>
        <taxon>Eukaryota</taxon>
        <taxon>Viridiplantae</taxon>
        <taxon>Chlorophyta</taxon>
        <taxon>core chlorophytes</taxon>
        <taxon>Chlorophyceae</taxon>
        <taxon>CS clade</taxon>
        <taxon>Sphaeropleales</taxon>
        <taxon>Selenastraceae</taxon>
        <taxon>Raphidocelis</taxon>
    </lineage>
</organism>
<feature type="chain" id="PRO_5016128414" description="Spore coat protein CotH" evidence="2">
    <location>
        <begin position="39"/>
        <end position="616"/>
    </location>
</feature>
<sequence>MAVQRRRPARRAAAALGAPAAAALLALLVLAQASGSAAAETAAPTPPPRRRALHQAAPPPPASAAAAAAQGAAGPVEGGLPALEFPDPEPDEEGEDGGGGKASIPATTMPPCCKGLPPGFPAPGIPVVIVDTEGAVLQPHKAKVPGKLCTCGAPGGLDYEVPARVRIRGSSSAEHQQQKSLAVDSRHPRNASRKGEIEFMGFPAHDEWILYAPEGDPALGLRNWLAYGASRRMGRYASRTRYVEVFLVQDRRPLSREHYWGLYIAGEAVARGRERVDVKKFRPERDVSGGWMLAYENDNTKGDYFFDTAASRLTFLVTYPKATQDQLLWIKNFVDGMESALIAGNATAVAERLDVAAAVDYFLGTELTKNPDGYRGSIKLHKDRGGPLVMGPMWDYDEAFGECCGYPIEGWKGDGSSNGTSGGSAISPEGWRFNVCNEPQRCKVEPLDGVSQWYRRLWLDGDFRAAAARRWAQLRQERLADAWFTAEVAQAGHDAAHEGAGRALLGCALDRWRVRTAIANATDRNFERWRGALANPQFPGGWRQQWDAAAAALQNWLLAHLAWMDGAFAKLAAPGAGPDAYLHPAPAPAPAPAAAGGAANDAGLQAAAVPAPAASG</sequence>
<feature type="compositionally biased region" description="Polar residues" evidence="1">
    <location>
        <begin position="169"/>
        <end position="180"/>
    </location>
</feature>
<dbReference type="AlphaFoldDB" id="A0A2V0PFI1"/>
<name>A0A2V0PFI1_9CHLO</name>
<feature type="region of interest" description="Disordered" evidence="1">
    <location>
        <begin position="36"/>
        <end position="110"/>
    </location>
</feature>
<evidence type="ECO:0000313" key="4">
    <source>
        <dbReference type="Proteomes" id="UP000247498"/>
    </source>
</evidence>
<feature type="compositionally biased region" description="Low complexity" evidence="1">
    <location>
        <begin position="592"/>
        <end position="616"/>
    </location>
</feature>
<gene>
    <name evidence="3" type="ORF">Rsub_11876</name>
</gene>
<proteinExistence type="predicted"/>
<accession>A0A2V0PFI1</accession>
<comment type="caution">
    <text evidence="3">The sequence shown here is derived from an EMBL/GenBank/DDBJ whole genome shotgun (WGS) entry which is preliminary data.</text>
</comment>
<feature type="region of interest" description="Disordered" evidence="1">
    <location>
        <begin position="588"/>
        <end position="616"/>
    </location>
</feature>
<keyword evidence="4" id="KW-1185">Reference proteome</keyword>
<keyword evidence="2" id="KW-0732">Signal</keyword>
<feature type="compositionally biased region" description="Acidic residues" evidence="1">
    <location>
        <begin position="86"/>
        <end position="96"/>
    </location>
</feature>
<reference evidence="3 4" key="1">
    <citation type="journal article" date="2018" name="Sci. Rep.">
        <title>Raphidocelis subcapitata (=Pseudokirchneriella subcapitata) provides an insight into genome evolution and environmental adaptations in the Sphaeropleales.</title>
        <authorList>
            <person name="Suzuki S."/>
            <person name="Yamaguchi H."/>
            <person name="Nakajima N."/>
            <person name="Kawachi M."/>
        </authorList>
    </citation>
    <scope>NUCLEOTIDE SEQUENCE [LARGE SCALE GENOMIC DNA]</scope>
    <source>
        <strain evidence="3 4">NIES-35</strain>
    </source>
</reference>
<evidence type="ECO:0000256" key="2">
    <source>
        <dbReference type="SAM" id="SignalP"/>
    </source>
</evidence>
<dbReference type="InParanoid" id="A0A2V0PFI1"/>